<evidence type="ECO:0000256" key="5">
    <source>
        <dbReference type="ARBA" id="ARBA00010810"/>
    </source>
</evidence>
<comment type="pathway">
    <text evidence="4">Protein modification; protein glycosylation.</text>
</comment>
<evidence type="ECO:0000256" key="2">
    <source>
        <dbReference type="ARBA" id="ARBA00001946"/>
    </source>
</evidence>
<dbReference type="EC" id="2.4.99.21" evidence="6"/>
<comment type="catalytic activity">
    <reaction evidence="16">
        <text>an archaeal dolichyl phosphooligosaccharide + [protein]-L-asparagine = an archaeal dolichyl phosphate + a glycoprotein with the oligosaccharide chain attached by N-beta-D-glycosyl linkage to a protein L-asparagine.</text>
        <dbReference type="EC" id="2.4.99.21"/>
    </reaction>
</comment>
<evidence type="ECO:0000256" key="4">
    <source>
        <dbReference type="ARBA" id="ARBA00004922"/>
    </source>
</evidence>
<evidence type="ECO:0000256" key="15">
    <source>
        <dbReference type="ARBA" id="ARBA00030679"/>
    </source>
</evidence>
<keyword evidence="8" id="KW-0808">Transferase</keyword>
<dbReference type="Gene3D" id="3.40.50.12610">
    <property type="match status" value="1"/>
</dbReference>
<keyword evidence="11" id="KW-0460">Magnesium</keyword>
<comment type="cofactor">
    <cofactor evidence="1">
        <name>Mn(2+)</name>
        <dbReference type="ChEBI" id="CHEBI:29035"/>
    </cofactor>
</comment>
<keyword evidence="7" id="KW-0328">Glycosyltransferase</keyword>
<keyword evidence="14" id="KW-0464">Manganese</keyword>
<feature type="domain" description="Oligosaccharyl transferase STT3 N-terminal" evidence="18">
    <location>
        <begin position="46"/>
        <end position="414"/>
    </location>
</feature>
<feature type="transmembrane region" description="Helical" evidence="17">
    <location>
        <begin position="242"/>
        <end position="263"/>
    </location>
</feature>
<dbReference type="GO" id="GO:0016020">
    <property type="term" value="C:membrane"/>
    <property type="evidence" value="ECO:0007669"/>
    <property type="project" value="InterPro"/>
</dbReference>
<dbReference type="InterPro" id="IPR003674">
    <property type="entry name" value="Oligo_trans_STT3"/>
</dbReference>
<dbReference type="Pfam" id="PF02516">
    <property type="entry name" value="STT3"/>
    <property type="match status" value="1"/>
</dbReference>
<gene>
    <name evidence="20" type="ORF">Metus_1224</name>
</gene>
<evidence type="ECO:0000256" key="12">
    <source>
        <dbReference type="ARBA" id="ARBA00022989"/>
    </source>
</evidence>
<name>A0A3S3VF66_METS7</name>
<evidence type="ECO:0000256" key="6">
    <source>
        <dbReference type="ARBA" id="ARBA00012602"/>
    </source>
</evidence>
<feature type="transmembrane region" description="Helical" evidence="17">
    <location>
        <begin position="213"/>
        <end position="235"/>
    </location>
</feature>
<evidence type="ECO:0000313" key="20">
    <source>
        <dbReference type="EMBL" id="RWX73250.1"/>
    </source>
</evidence>
<dbReference type="EMBL" id="RXGA01000003">
    <property type="protein sequence ID" value="RWX73250.1"/>
    <property type="molecule type" value="Genomic_DNA"/>
</dbReference>
<dbReference type="PANTHER" id="PTHR13872:SF1">
    <property type="entry name" value="DOLICHYL-DIPHOSPHOOLIGOSACCHARIDE--PROTEIN GLYCOSYLTRANSFERASE SUBUNIT STT3B"/>
    <property type="match status" value="1"/>
</dbReference>
<evidence type="ECO:0000256" key="3">
    <source>
        <dbReference type="ARBA" id="ARBA00004127"/>
    </source>
</evidence>
<feature type="transmembrane region" description="Helical" evidence="17">
    <location>
        <begin position="269"/>
        <end position="289"/>
    </location>
</feature>
<dbReference type="Proteomes" id="UP000288215">
    <property type="component" value="Unassembled WGS sequence"/>
</dbReference>
<keyword evidence="12 17" id="KW-1133">Transmembrane helix</keyword>
<reference evidence="20 21" key="1">
    <citation type="submission" date="2018-12" db="EMBL/GenBank/DDBJ databases">
        <title>The complete genome of the methanogenic archaea of the candidate phylum Verstraetearchaeota, obtained from the metagenome of underground thermal water.</title>
        <authorList>
            <person name="Kadnikov V.V."/>
            <person name="Mardanov A.V."/>
            <person name="Beletsky A.V."/>
            <person name="Karnachuk O.V."/>
            <person name="Ravin N.V."/>
        </authorList>
    </citation>
    <scope>NUCLEOTIDE SEQUENCE [LARGE SCALE GENOMIC DNA]</scope>
    <source>
        <strain evidence="20">Ch88</strain>
    </source>
</reference>
<feature type="transmembrane region" description="Helical" evidence="17">
    <location>
        <begin position="358"/>
        <end position="376"/>
    </location>
</feature>
<evidence type="ECO:0000256" key="17">
    <source>
        <dbReference type="SAM" id="Phobius"/>
    </source>
</evidence>
<dbReference type="AlphaFoldDB" id="A0A3S3VF66"/>
<feature type="transmembrane region" description="Helical" evidence="17">
    <location>
        <begin position="383"/>
        <end position="405"/>
    </location>
</feature>
<keyword evidence="10" id="KW-0479">Metal-binding</keyword>
<organism evidence="20 21">
    <name type="scientific">Methanosuratincola subterraneus</name>
    <dbReference type="NCBI Taxonomy" id="2593994"/>
    <lineage>
        <taxon>Archaea</taxon>
        <taxon>Thermoproteota</taxon>
        <taxon>Methanosuratincolia</taxon>
        <taxon>Candidatus Methanomethylicales</taxon>
        <taxon>Candidatus Methanomethylicaceae</taxon>
        <taxon>Candidatus Methanosuratincola (ex Vanwonterghem et al. 2016)</taxon>
    </lineage>
</organism>
<accession>A0A3S3VF66</accession>
<dbReference type="GO" id="GO:0046872">
    <property type="term" value="F:metal ion binding"/>
    <property type="evidence" value="ECO:0007669"/>
    <property type="project" value="UniProtKB-KW"/>
</dbReference>
<evidence type="ECO:0000256" key="16">
    <source>
        <dbReference type="ARBA" id="ARBA00034066"/>
    </source>
</evidence>
<feature type="transmembrane region" description="Helical" evidence="17">
    <location>
        <begin position="176"/>
        <end position="193"/>
    </location>
</feature>
<evidence type="ECO:0000256" key="9">
    <source>
        <dbReference type="ARBA" id="ARBA00022692"/>
    </source>
</evidence>
<evidence type="ECO:0000259" key="19">
    <source>
        <dbReference type="Pfam" id="PF21436"/>
    </source>
</evidence>
<feature type="domain" description="STT3/PglB/AglB core" evidence="19">
    <location>
        <begin position="508"/>
        <end position="564"/>
    </location>
</feature>
<dbReference type="GO" id="GO:0004576">
    <property type="term" value="F:oligosaccharyl transferase activity"/>
    <property type="evidence" value="ECO:0007669"/>
    <property type="project" value="InterPro"/>
</dbReference>
<feature type="transmembrane region" description="Helical" evidence="17">
    <location>
        <begin position="411"/>
        <end position="430"/>
    </location>
</feature>
<evidence type="ECO:0000256" key="13">
    <source>
        <dbReference type="ARBA" id="ARBA00023136"/>
    </source>
</evidence>
<proteinExistence type="inferred from homology"/>
<protein>
    <recommendedName>
        <fullName evidence="6">dolichyl-phosphooligosaccharide-protein glycotransferase</fullName>
        <ecNumber evidence="6">2.4.99.21</ecNumber>
    </recommendedName>
    <alternativeName>
        <fullName evidence="15">Oligosaccharyl transferase</fullName>
    </alternativeName>
</protein>
<evidence type="ECO:0000256" key="14">
    <source>
        <dbReference type="ARBA" id="ARBA00023211"/>
    </source>
</evidence>
<feature type="transmembrane region" description="Helical" evidence="17">
    <location>
        <begin position="93"/>
        <end position="114"/>
    </location>
</feature>
<evidence type="ECO:0000256" key="10">
    <source>
        <dbReference type="ARBA" id="ARBA00022723"/>
    </source>
</evidence>
<feature type="transmembrane region" description="Helical" evidence="17">
    <location>
        <begin position="121"/>
        <end position="141"/>
    </location>
</feature>
<evidence type="ECO:0000256" key="11">
    <source>
        <dbReference type="ARBA" id="ARBA00022842"/>
    </source>
</evidence>
<feature type="transmembrane region" description="Helical" evidence="17">
    <location>
        <begin position="21"/>
        <end position="43"/>
    </location>
</feature>
<keyword evidence="13 17" id="KW-0472">Membrane</keyword>
<dbReference type="UniPathway" id="UPA00378"/>
<sequence length="682" mass="74918">MVISTMSRKANFPLRSLKLGINDLLVYVSLIAILALGVTVRLLPLKWGIYLDEFDPYIQYKGAQYIVENGFSAWYTWFDPTRWAPWGTDQSTAGLPGVPFAGAAVFLLLNFLGISVPLFDVVVFFPVFAGGVIIILGYFLGKELVNRGVGLLTSLILAIDSTAIQRTSLGFFDTESVGMIGMLIALVFFVKSLKGRTVPYAVVSGLGLALMAISWRAFLYTINFLALYVVVMVLLGRWNRRMTTSFAIVSSITLFAVAATPAYGFSTLISPYTIGAYVAFLVCIVRALAEGIPDPKKRTKFTIGVVASVLVVVGALTLSGVFGDITGKFLAIVNPFSRTDEGVRTVGEQFPSTWSQFFSTYRSLILLLPVGILYALRRLSDEAIFITLLAITALYGAGSFVRLLILVAPAVAIASGYALSSIIATVRPVLKHELDRKSKASLLGKYYGFFTIALIAATIVPVVADSPGIRYADRPAMIVSASTGMRQEIPDWIEALAWMRDNIPQDAIVGCWWDYGYWINVMANKSVIDDNATINGTQIVQVAKAFLNNESVSLEIFRAMNVSYVVVYEPFTRVSTNPPLALPPWYILGDFEKSTAMMVWAGYNSTDYISPVTINLGGVLYSYPLPAGPKAANATLYQLLFYPYRDAYNQTLGIRIPAPQHYQLVYISPSNGWVMIYKINYP</sequence>
<feature type="transmembrane region" description="Helical" evidence="17">
    <location>
        <begin position="442"/>
        <end position="464"/>
    </location>
</feature>
<keyword evidence="9 17" id="KW-0812">Transmembrane</keyword>
<dbReference type="InterPro" id="IPR048307">
    <property type="entry name" value="STT3_N"/>
</dbReference>
<comment type="caution">
    <text evidence="20">The sequence shown here is derived from an EMBL/GenBank/DDBJ whole genome shotgun (WGS) entry which is preliminary data.</text>
</comment>
<evidence type="ECO:0000256" key="8">
    <source>
        <dbReference type="ARBA" id="ARBA00022679"/>
    </source>
</evidence>
<dbReference type="Pfam" id="PF21436">
    <property type="entry name" value="STT3-PglB_core"/>
    <property type="match status" value="1"/>
</dbReference>
<feature type="transmembrane region" description="Helical" evidence="17">
    <location>
        <begin position="301"/>
        <end position="322"/>
    </location>
</feature>
<comment type="similarity">
    <text evidence="5">Belongs to the STT3 family.</text>
</comment>
<comment type="subcellular location">
    <subcellularLocation>
        <location evidence="3">Endomembrane system</location>
        <topology evidence="3">Multi-pass membrane protein</topology>
    </subcellularLocation>
</comment>
<evidence type="ECO:0000259" key="18">
    <source>
        <dbReference type="Pfam" id="PF02516"/>
    </source>
</evidence>
<evidence type="ECO:0000256" key="7">
    <source>
        <dbReference type="ARBA" id="ARBA00022676"/>
    </source>
</evidence>
<dbReference type="InterPro" id="IPR048999">
    <property type="entry name" value="STT3-PglB_core"/>
</dbReference>
<dbReference type="GO" id="GO:0012505">
    <property type="term" value="C:endomembrane system"/>
    <property type="evidence" value="ECO:0007669"/>
    <property type="project" value="UniProtKB-SubCell"/>
</dbReference>
<dbReference type="PANTHER" id="PTHR13872">
    <property type="entry name" value="DOLICHYL-DIPHOSPHOOLIGOSACCHARIDE--PROTEIN GLYCOSYLTRANSFERASE SUBUNIT"/>
    <property type="match status" value="1"/>
</dbReference>
<comment type="cofactor">
    <cofactor evidence="2">
        <name>Mg(2+)</name>
        <dbReference type="ChEBI" id="CHEBI:18420"/>
    </cofactor>
</comment>
<evidence type="ECO:0000313" key="21">
    <source>
        <dbReference type="Proteomes" id="UP000288215"/>
    </source>
</evidence>
<evidence type="ECO:0000256" key="1">
    <source>
        <dbReference type="ARBA" id="ARBA00001936"/>
    </source>
</evidence>